<keyword evidence="2" id="KW-1185">Reference proteome</keyword>
<gene>
    <name evidence="1" type="ORF">CCHLO57077_00011466</name>
</gene>
<name>A0AA35PTG5_9HYPO</name>
<sequence>MANLHLPAQGLVIETNELLAGIPLEMFADRTQDYRNFYALLCRPDFHRLDLALLIGDCPTGGHNATQWGILGRPHLRSALERGTSLTHFSFSADVRPRDLLGSEDLIANDESWVPIQQILPVGSWPDLQQFGLSFGLSRFPVKQAELVDLLSNLPESVRWIELGFLALVLADETYAGLIDAVRYHIRWRNRPEALRPRLVILLPISFSAPMGMANRVDSEIQEFLYHGGANPFRGSRGANDVDFGVATELDAFNPGFEAAHAPDFDWKEEVQGMVSREDEFSRAAWNAMRDLRHASARLLSEVSDEEGASGEEITDEDILVRELPRHYRRRDLEF</sequence>
<dbReference type="EMBL" id="CABFNP030000426">
    <property type="protein sequence ID" value="CAI6014431.1"/>
    <property type="molecule type" value="Genomic_DNA"/>
</dbReference>
<organism evidence="1 2">
    <name type="scientific">Clonostachys chloroleuca</name>
    <dbReference type="NCBI Taxonomy" id="1926264"/>
    <lineage>
        <taxon>Eukaryota</taxon>
        <taxon>Fungi</taxon>
        <taxon>Dikarya</taxon>
        <taxon>Ascomycota</taxon>
        <taxon>Pezizomycotina</taxon>
        <taxon>Sordariomycetes</taxon>
        <taxon>Hypocreomycetidae</taxon>
        <taxon>Hypocreales</taxon>
        <taxon>Bionectriaceae</taxon>
        <taxon>Clonostachys</taxon>
    </lineage>
</organism>
<protein>
    <submittedName>
        <fullName evidence="1">Uncharacterized protein</fullName>
    </submittedName>
</protein>
<reference evidence="1" key="1">
    <citation type="submission" date="2023-01" db="EMBL/GenBank/DDBJ databases">
        <authorList>
            <person name="Piombo E."/>
        </authorList>
    </citation>
    <scope>NUCLEOTIDE SEQUENCE</scope>
</reference>
<proteinExistence type="predicted"/>
<accession>A0AA35PTG5</accession>
<evidence type="ECO:0000313" key="1">
    <source>
        <dbReference type="EMBL" id="CAI6014431.1"/>
    </source>
</evidence>
<evidence type="ECO:0000313" key="2">
    <source>
        <dbReference type="Proteomes" id="UP001160390"/>
    </source>
</evidence>
<comment type="caution">
    <text evidence="1">The sequence shown here is derived from an EMBL/GenBank/DDBJ whole genome shotgun (WGS) entry which is preliminary data.</text>
</comment>
<dbReference type="AlphaFoldDB" id="A0AA35PTG5"/>
<dbReference type="Proteomes" id="UP001160390">
    <property type="component" value="Unassembled WGS sequence"/>
</dbReference>